<feature type="signal peptide" evidence="1">
    <location>
        <begin position="1"/>
        <end position="18"/>
    </location>
</feature>
<gene>
    <name evidence="2" type="ORF">GGP41_006891</name>
</gene>
<reference evidence="2" key="1">
    <citation type="submission" date="2019-11" db="EMBL/GenBank/DDBJ databases">
        <title>Bipolaris sorokiniana Genome sequencing.</title>
        <authorList>
            <person name="Wang H."/>
        </authorList>
    </citation>
    <scope>NUCLEOTIDE SEQUENCE</scope>
</reference>
<dbReference type="EMBL" id="WNKQ01000001">
    <property type="protein sequence ID" value="KAF5854123.1"/>
    <property type="molecule type" value="Genomic_DNA"/>
</dbReference>
<feature type="chain" id="PRO_5034500993" evidence="1">
    <location>
        <begin position="19"/>
        <end position="249"/>
    </location>
</feature>
<keyword evidence="1" id="KW-0732">Signal</keyword>
<comment type="caution">
    <text evidence="2">The sequence shown here is derived from an EMBL/GenBank/DDBJ whole genome shotgun (WGS) entry which is preliminary data.</text>
</comment>
<evidence type="ECO:0000313" key="2">
    <source>
        <dbReference type="EMBL" id="KAF5854123.1"/>
    </source>
</evidence>
<organism evidence="2 3">
    <name type="scientific">Cochliobolus sativus</name>
    <name type="common">Common root rot and spot blotch fungus</name>
    <name type="synonym">Bipolaris sorokiniana</name>
    <dbReference type="NCBI Taxonomy" id="45130"/>
    <lineage>
        <taxon>Eukaryota</taxon>
        <taxon>Fungi</taxon>
        <taxon>Dikarya</taxon>
        <taxon>Ascomycota</taxon>
        <taxon>Pezizomycotina</taxon>
        <taxon>Dothideomycetes</taxon>
        <taxon>Pleosporomycetidae</taxon>
        <taxon>Pleosporales</taxon>
        <taxon>Pleosporineae</taxon>
        <taxon>Pleosporaceae</taxon>
        <taxon>Bipolaris</taxon>
    </lineage>
</organism>
<accession>A0A8H5ZNU2</accession>
<name>A0A8H5ZNU2_COCSA</name>
<evidence type="ECO:0000313" key="3">
    <source>
        <dbReference type="Proteomes" id="UP000624244"/>
    </source>
</evidence>
<evidence type="ECO:0000256" key="1">
    <source>
        <dbReference type="SAM" id="SignalP"/>
    </source>
</evidence>
<dbReference type="AlphaFoldDB" id="A0A8H5ZNU2"/>
<dbReference type="Proteomes" id="UP000624244">
    <property type="component" value="Unassembled WGS sequence"/>
</dbReference>
<sequence length="249" mass="27874">MYMLKHAMILRWALLTLASPLQIPFTAPSKEPLGLSTRANPFACPANKLHNPTVTEWNWALNTYCSHHTPARIASDSPLVFTYQLTAFDKKPIKWVFKVWIDDEMREVRGGVGKPTKYSFELDKELCKRKFMDMVTEGKGGGMPKVVCEVGKEKLFRGGSYRDWVVKERYGEAVWESRQLKGDNRVTGDVDGAGDENAEVSGYGLAQPTVRLAGVGSGGESGSRGPSKFEDILDRRPLVLRRHDSNCIH</sequence>
<proteinExistence type="predicted"/>
<protein>
    <submittedName>
        <fullName evidence="2">Uncharacterized protein</fullName>
    </submittedName>
</protein>